<dbReference type="PROSITE" id="PS51365">
    <property type="entry name" value="RENAL_DIPEPTIDASE_2"/>
    <property type="match status" value="1"/>
</dbReference>
<protein>
    <submittedName>
        <fullName evidence="1">Dipeptidase</fullName>
    </submittedName>
</protein>
<reference evidence="1" key="1">
    <citation type="submission" date="2021-11" db="EMBL/GenBank/DDBJ databases">
        <title>Genome sequence.</title>
        <authorList>
            <person name="Sun Q."/>
        </authorList>
    </citation>
    <scope>NUCLEOTIDE SEQUENCE</scope>
    <source>
        <strain evidence="1">JC732</strain>
    </source>
</reference>
<dbReference type="Gene3D" id="3.20.20.140">
    <property type="entry name" value="Metal-dependent hydrolases"/>
    <property type="match status" value="1"/>
</dbReference>
<evidence type="ECO:0000313" key="1">
    <source>
        <dbReference type="EMBL" id="MCC9628077.1"/>
    </source>
</evidence>
<dbReference type="GO" id="GO:0006508">
    <property type="term" value="P:proteolysis"/>
    <property type="evidence" value="ECO:0007669"/>
    <property type="project" value="InterPro"/>
</dbReference>
<dbReference type="InterPro" id="IPR032466">
    <property type="entry name" value="Metal_Hydrolase"/>
</dbReference>
<sequence>MHYDRIQWLAAAIVTLAAAPIMAEDSKIQPTPPKSRGEIVLTDEAKNLHESLLMIDGHNDLPWEIRTKGSSDFSKLDISQPQPKLQTDIPRLREGGVGAQFWSVWVPVQTGYDGTALLSTLEQIELVKAMIKQYPEVMELALTVDDIERISKQGKIASLIGMEGGHCIEDSIGNLERLYGLGARYMTLTHSASLSWADSCTGEKISGGLSPFGVHVVETMNRLGMMVDLSHVSPATAHAALDVSKAPVMFSHSSAKTIADSPRNVPDDVLKRVAENDGVVMVNFFSAFIVPKAVATYEETKVVEKELTEKHGKDEAAILLQRWKAQHPLEPGDIHDLLDHIDHIAKVAGWRHVGIGSDYDGVTLLPKGLEDVSRYPYITQGLLDRGYTPEQIEAIMGGNLLRVMRKVEETAKSLQKEPAAAK</sequence>
<dbReference type="GO" id="GO:0070573">
    <property type="term" value="F:metallodipeptidase activity"/>
    <property type="evidence" value="ECO:0007669"/>
    <property type="project" value="InterPro"/>
</dbReference>
<comment type="caution">
    <text evidence="1">The sequence shown here is derived from an EMBL/GenBank/DDBJ whole genome shotgun (WGS) entry which is preliminary data.</text>
</comment>
<dbReference type="SUPFAM" id="SSF51556">
    <property type="entry name" value="Metallo-dependent hydrolases"/>
    <property type="match status" value="1"/>
</dbReference>
<dbReference type="PANTHER" id="PTHR10443">
    <property type="entry name" value="MICROSOMAL DIPEPTIDASE"/>
    <property type="match status" value="1"/>
</dbReference>
<accession>A0A9X1SFT1</accession>
<dbReference type="PANTHER" id="PTHR10443:SF12">
    <property type="entry name" value="DIPEPTIDASE"/>
    <property type="match status" value="1"/>
</dbReference>
<dbReference type="Pfam" id="PF01244">
    <property type="entry name" value="Peptidase_M19"/>
    <property type="match status" value="1"/>
</dbReference>
<gene>
    <name evidence="1" type="ORF">LOC68_06695</name>
</gene>
<dbReference type="AlphaFoldDB" id="A0A9X1SFT1"/>
<keyword evidence="2" id="KW-1185">Reference proteome</keyword>
<dbReference type="Proteomes" id="UP001139103">
    <property type="component" value="Unassembled WGS sequence"/>
</dbReference>
<organism evidence="1 2">
    <name type="scientific">Blastopirellula sediminis</name>
    <dbReference type="NCBI Taxonomy" id="2894196"/>
    <lineage>
        <taxon>Bacteria</taxon>
        <taxon>Pseudomonadati</taxon>
        <taxon>Planctomycetota</taxon>
        <taxon>Planctomycetia</taxon>
        <taxon>Pirellulales</taxon>
        <taxon>Pirellulaceae</taxon>
        <taxon>Blastopirellula</taxon>
    </lineage>
</organism>
<dbReference type="CDD" id="cd01301">
    <property type="entry name" value="rDP_like"/>
    <property type="match status" value="1"/>
</dbReference>
<name>A0A9X1SFT1_9BACT</name>
<dbReference type="InterPro" id="IPR008257">
    <property type="entry name" value="Pept_M19"/>
</dbReference>
<evidence type="ECO:0000313" key="2">
    <source>
        <dbReference type="Proteomes" id="UP001139103"/>
    </source>
</evidence>
<dbReference type="EMBL" id="JAJKFT010000004">
    <property type="protein sequence ID" value="MCC9628077.1"/>
    <property type="molecule type" value="Genomic_DNA"/>
</dbReference>
<dbReference type="RefSeq" id="WP_230217012.1">
    <property type="nucleotide sequence ID" value="NZ_JAJKFT010000004.1"/>
</dbReference>
<proteinExistence type="predicted"/>